<dbReference type="RefSeq" id="WP_255854016.1">
    <property type="nucleotide sequence ID" value="NZ_CP073347.1"/>
</dbReference>
<evidence type="ECO:0000256" key="5">
    <source>
        <dbReference type="RuleBase" id="RU361277"/>
    </source>
</evidence>
<reference evidence="7" key="1">
    <citation type="submission" date="2021-04" db="EMBL/GenBank/DDBJ databases">
        <title>Oceanospirillales bacteria with DddD are important DMSP degraders in coastal seawater.</title>
        <authorList>
            <person name="Liu J."/>
        </authorList>
    </citation>
    <scope>NUCLEOTIDE SEQUENCE</scope>
    <source>
        <strain evidence="7">D13-1</strain>
    </source>
</reference>
<protein>
    <submittedName>
        <fullName evidence="7">Alcohol dehydrogenase catalytic domain-containing protein</fullName>
    </submittedName>
</protein>
<dbReference type="Gene3D" id="3.40.50.720">
    <property type="entry name" value="NAD(P)-binding Rossmann-like Domain"/>
    <property type="match status" value="1"/>
</dbReference>
<keyword evidence="1 5" id="KW-0479">Metal-binding</keyword>
<comment type="cofactor">
    <cofactor evidence="5">
        <name>Zn(2+)</name>
        <dbReference type="ChEBI" id="CHEBI:29105"/>
    </cofactor>
</comment>
<evidence type="ECO:0000259" key="6">
    <source>
        <dbReference type="SMART" id="SM00829"/>
    </source>
</evidence>
<keyword evidence="8" id="KW-1185">Reference proteome</keyword>
<dbReference type="InterPro" id="IPR011032">
    <property type="entry name" value="GroES-like_sf"/>
</dbReference>
<dbReference type="EMBL" id="CP073347">
    <property type="protein sequence ID" value="UTW11965.1"/>
    <property type="molecule type" value="Genomic_DNA"/>
</dbReference>
<evidence type="ECO:0000256" key="4">
    <source>
        <dbReference type="ARBA" id="ARBA00023027"/>
    </source>
</evidence>
<dbReference type="InterPro" id="IPR013154">
    <property type="entry name" value="ADH-like_N"/>
</dbReference>
<proteinExistence type="inferred from homology"/>
<accession>A0ABY5HI44</accession>
<dbReference type="SUPFAM" id="SSF50129">
    <property type="entry name" value="GroES-like"/>
    <property type="match status" value="2"/>
</dbReference>
<evidence type="ECO:0000313" key="8">
    <source>
        <dbReference type="Proteomes" id="UP001058461"/>
    </source>
</evidence>
<dbReference type="SMART" id="SM00829">
    <property type="entry name" value="PKS_ER"/>
    <property type="match status" value="1"/>
</dbReference>
<dbReference type="Gene3D" id="3.90.180.10">
    <property type="entry name" value="Medium-chain alcohol dehydrogenases, catalytic domain"/>
    <property type="match status" value="1"/>
</dbReference>
<dbReference type="PANTHER" id="PTHR43880">
    <property type="entry name" value="ALCOHOL DEHYDROGENASE"/>
    <property type="match status" value="1"/>
</dbReference>
<dbReference type="InterPro" id="IPR002328">
    <property type="entry name" value="ADH_Zn_CS"/>
</dbReference>
<keyword evidence="4" id="KW-0520">NAD</keyword>
<gene>
    <name evidence="7" type="ORF">KDW95_22470</name>
</gene>
<dbReference type="Pfam" id="PF00107">
    <property type="entry name" value="ADH_zinc_N"/>
    <property type="match status" value="1"/>
</dbReference>
<evidence type="ECO:0000256" key="3">
    <source>
        <dbReference type="ARBA" id="ARBA00023002"/>
    </source>
</evidence>
<evidence type="ECO:0000256" key="1">
    <source>
        <dbReference type="ARBA" id="ARBA00022723"/>
    </source>
</evidence>
<evidence type="ECO:0000313" key="7">
    <source>
        <dbReference type="EMBL" id="UTW11965.1"/>
    </source>
</evidence>
<dbReference type="PROSITE" id="PS00059">
    <property type="entry name" value="ADH_ZINC"/>
    <property type="match status" value="1"/>
</dbReference>
<dbReference type="Proteomes" id="UP001058461">
    <property type="component" value="Chromosome"/>
</dbReference>
<dbReference type="SUPFAM" id="SSF51735">
    <property type="entry name" value="NAD(P)-binding Rossmann-fold domains"/>
    <property type="match status" value="1"/>
</dbReference>
<sequence length="374" mass="38731">MKIKAAVLRVAGLKGPYRDTKPLSIETVDLDRPEREEVLIKIAAAGLCHSDLVAIDGERPKPMPIVLGHETVGVVSEVGPGVTAFEEGDYVIPSFVASCGKCEMCRIGRPGLCVAASDANAKGTLMSGGQRLHKNGARLYHHSGVSAFAEFAVVSEHSLVKIDHNIPAQHAALFGCAVMTGAGAVINTSGIKAGESVAVIGAGGVGLSAVMAAAAAGSSQVLAIDINDEKLHAAKNFGATHVFNATDPDMLSKVKAVTGGGVHIAIESAGVPQALELAFEVTRIGGCTVAAGLPNPEKKINISHFLLGAQERTLKGSYMGSCIPSRDIPKLLNMYRQGNLAVDKLASDIIGFDDLNEAFDLMGKGGALRNVLVP</sequence>
<keyword evidence="2 5" id="KW-0862">Zinc</keyword>
<dbReference type="Pfam" id="PF08240">
    <property type="entry name" value="ADH_N"/>
    <property type="match status" value="1"/>
</dbReference>
<dbReference type="PANTHER" id="PTHR43880:SF12">
    <property type="entry name" value="ALCOHOL DEHYDROGENASE CLASS-3"/>
    <property type="match status" value="1"/>
</dbReference>
<dbReference type="InterPro" id="IPR020843">
    <property type="entry name" value="ER"/>
</dbReference>
<dbReference type="InterPro" id="IPR036291">
    <property type="entry name" value="NAD(P)-bd_dom_sf"/>
</dbReference>
<keyword evidence="3" id="KW-0560">Oxidoreductase</keyword>
<dbReference type="InterPro" id="IPR013149">
    <property type="entry name" value="ADH-like_C"/>
</dbReference>
<evidence type="ECO:0000256" key="2">
    <source>
        <dbReference type="ARBA" id="ARBA00022833"/>
    </source>
</evidence>
<organism evidence="7 8">
    <name type="scientific">Marinobacterium rhizophilum</name>
    <dbReference type="NCBI Taxonomy" id="420402"/>
    <lineage>
        <taxon>Bacteria</taxon>
        <taxon>Pseudomonadati</taxon>
        <taxon>Pseudomonadota</taxon>
        <taxon>Gammaproteobacteria</taxon>
        <taxon>Oceanospirillales</taxon>
        <taxon>Oceanospirillaceae</taxon>
        <taxon>Marinobacterium</taxon>
    </lineage>
</organism>
<name>A0ABY5HI44_9GAMM</name>
<comment type="similarity">
    <text evidence="5">Belongs to the zinc-containing alcohol dehydrogenase family.</text>
</comment>
<feature type="domain" description="Enoyl reductase (ER)" evidence="6">
    <location>
        <begin position="18"/>
        <end position="372"/>
    </location>
</feature>